<evidence type="ECO:0000256" key="1">
    <source>
        <dbReference type="ARBA" id="ARBA00008799"/>
    </source>
</evidence>
<dbReference type="Pfam" id="PF00982">
    <property type="entry name" value="Glyco_transf_20"/>
    <property type="match status" value="1"/>
</dbReference>
<dbReference type="PANTHER" id="PTHR10788:SF106">
    <property type="entry name" value="BCDNA.GH08860"/>
    <property type="match status" value="1"/>
</dbReference>
<accession>A0A3N5AXA0</accession>
<dbReference type="GO" id="GO:0003825">
    <property type="term" value="F:alpha,alpha-trehalose-phosphate synthase (UDP-forming) activity"/>
    <property type="evidence" value="ECO:0007669"/>
    <property type="project" value="TreeGrafter"/>
</dbReference>
<reference evidence="2 3" key="1">
    <citation type="submission" date="2018-11" db="EMBL/GenBank/DDBJ databases">
        <title>Genomic Encyclopedia of Type Strains, Phase IV (KMG-IV): sequencing the most valuable type-strain genomes for metagenomic binning, comparative biology and taxonomic classification.</title>
        <authorList>
            <person name="Goeker M."/>
        </authorList>
    </citation>
    <scope>NUCLEOTIDE SEQUENCE [LARGE SCALE GENOMIC DNA]</scope>
    <source>
        <strain evidence="2 3">DSM 102936</strain>
    </source>
</reference>
<proteinExistence type="inferred from homology"/>
<dbReference type="InterPro" id="IPR001830">
    <property type="entry name" value="Glyco_trans_20"/>
</dbReference>
<dbReference type="EMBL" id="RKRE01000001">
    <property type="protein sequence ID" value="RPF49886.1"/>
    <property type="molecule type" value="Genomic_DNA"/>
</dbReference>
<comment type="similarity">
    <text evidence="1">Belongs to the glycosyltransferase 20 family.</text>
</comment>
<organism evidence="2 3">
    <name type="scientific">Thermodesulfitimonas autotrophica</name>
    <dbReference type="NCBI Taxonomy" id="1894989"/>
    <lineage>
        <taxon>Bacteria</taxon>
        <taxon>Bacillati</taxon>
        <taxon>Bacillota</taxon>
        <taxon>Clostridia</taxon>
        <taxon>Thermoanaerobacterales</taxon>
        <taxon>Thermoanaerobacteraceae</taxon>
        <taxon>Thermodesulfitimonas</taxon>
    </lineage>
</organism>
<protein>
    <submittedName>
        <fullName evidence="2">Trehalose 6-phosphate synthase</fullName>
    </submittedName>
</protein>
<dbReference type="AlphaFoldDB" id="A0A3N5AXA0"/>
<dbReference type="OrthoDB" id="9761633at2"/>
<keyword evidence="3" id="KW-1185">Reference proteome</keyword>
<dbReference type="CDD" id="cd03788">
    <property type="entry name" value="GT20_TPS"/>
    <property type="match status" value="1"/>
</dbReference>
<dbReference type="PANTHER" id="PTHR10788">
    <property type="entry name" value="TREHALOSE-6-PHOSPHATE SYNTHASE"/>
    <property type="match status" value="1"/>
</dbReference>
<gene>
    <name evidence="2" type="ORF">EDD75_0712</name>
</gene>
<dbReference type="SUPFAM" id="SSF53756">
    <property type="entry name" value="UDP-Glycosyltransferase/glycogen phosphorylase"/>
    <property type="match status" value="1"/>
</dbReference>
<comment type="caution">
    <text evidence="2">The sequence shown here is derived from an EMBL/GenBank/DDBJ whole genome shotgun (WGS) entry which is preliminary data.</text>
</comment>
<evidence type="ECO:0000313" key="2">
    <source>
        <dbReference type="EMBL" id="RPF49886.1"/>
    </source>
</evidence>
<dbReference type="Proteomes" id="UP000282654">
    <property type="component" value="Unassembled WGS sequence"/>
</dbReference>
<evidence type="ECO:0000313" key="3">
    <source>
        <dbReference type="Proteomes" id="UP000282654"/>
    </source>
</evidence>
<dbReference type="Gene3D" id="3.40.50.2000">
    <property type="entry name" value="Glycogen Phosphorylase B"/>
    <property type="match status" value="2"/>
</dbReference>
<dbReference type="RefSeq" id="WP_123928060.1">
    <property type="nucleotide sequence ID" value="NZ_RKRE01000001.1"/>
</dbReference>
<dbReference type="GO" id="GO:0005992">
    <property type="term" value="P:trehalose biosynthetic process"/>
    <property type="evidence" value="ECO:0007669"/>
    <property type="project" value="InterPro"/>
</dbReference>
<dbReference type="GO" id="GO:0005829">
    <property type="term" value="C:cytosol"/>
    <property type="evidence" value="ECO:0007669"/>
    <property type="project" value="TreeGrafter"/>
</dbReference>
<dbReference type="GO" id="GO:0004805">
    <property type="term" value="F:trehalose-phosphatase activity"/>
    <property type="evidence" value="ECO:0007669"/>
    <property type="project" value="TreeGrafter"/>
</dbReference>
<sequence length="483" mass="54595">MGLSFQLPVKPRVIVVSNRGPLVWAERCSGTEKKVAVSGLVSALLPLFRTVHGVWVAWGGRASLPNEVGFLHQEGDLKWQEVPLTEEELRLYYDGFSNQVLWPLCHYFTEKCAVEPAWWEGYKAVNKKFAFFTRKVDWGADLIWIHDYHLALLPALLRQRGNEGKMPRIGFFWHIPFPGPDLWEIVPWAKEIIEGLLGADFIGFHTPGYVENFLRAATAFTVATALPGQKGLIYRGREVTVKALPVGVDHEFFAGLSRDTKVREQAKLIRAQVGTEKICLGVERLDYSKGVLERLVAFERFLEENPAYRGRVSLIQIGVPTRAGVGAYEELRRRVEDCVNRINSRFGRSSWTPVWYLARAYSQRELAAFYLASDVAIVTPLRDGLNLVAAEYVLTRSDTDPGVLVLSRLAGIAHYLREALLVNPFNIAEMAAALRSALEMPAAERRFRQRTLRQRLARRTASAWVRSFLQLALEEAADEVFVG</sequence>
<name>A0A3N5AXA0_9THEO</name>